<dbReference type="OrthoDB" id="444887at2759"/>
<evidence type="ECO:0000313" key="5">
    <source>
        <dbReference type="Proteomes" id="UP001152797"/>
    </source>
</evidence>
<feature type="compositionally biased region" description="Polar residues" evidence="2">
    <location>
        <begin position="260"/>
        <end position="276"/>
    </location>
</feature>
<comment type="caution">
    <text evidence="3">The sequence shown here is derived from an EMBL/GenBank/DDBJ whole genome shotgun (WGS) entry which is preliminary data.</text>
</comment>
<feature type="coiled-coil region" evidence="1">
    <location>
        <begin position="322"/>
        <end position="378"/>
    </location>
</feature>
<feature type="region of interest" description="Disordered" evidence="2">
    <location>
        <begin position="260"/>
        <end position="282"/>
    </location>
</feature>
<feature type="compositionally biased region" description="Low complexity" evidence="2">
    <location>
        <begin position="73"/>
        <end position="85"/>
    </location>
</feature>
<evidence type="ECO:0000256" key="2">
    <source>
        <dbReference type="SAM" id="MobiDB-lite"/>
    </source>
</evidence>
<keyword evidence="1" id="KW-0175">Coiled coil</keyword>
<keyword evidence="5" id="KW-1185">Reference proteome</keyword>
<dbReference type="Proteomes" id="UP001152797">
    <property type="component" value="Unassembled WGS sequence"/>
</dbReference>
<organism evidence="3">
    <name type="scientific">Cladocopium goreaui</name>
    <dbReference type="NCBI Taxonomy" id="2562237"/>
    <lineage>
        <taxon>Eukaryota</taxon>
        <taxon>Sar</taxon>
        <taxon>Alveolata</taxon>
        <taxon>Dinophyceae</taxon>
        <taxon>Suessiales</taxon>
        <taxon>Symbiodiniaceae</taxon>
        <taxon>Cladocopium</taxon>
    </lineage>
</organism>
<dbReference type="AlphaFoldDB" id="A0A9P1DAE6"/>
<dbReference type="EMBL" id="CAMXCT010003779">
    <property type="protein sequence ID" value="CAI4006158.1"/>
    <property type="molecule type" value="Genomic_DNA"/>
</dbReference>
<reference evidence="3" key="1">
    <citation type="submission" date="2022-10" db="EMBL/GenBank/DDBJ databases">
        <authorList>
            <person name="Chen Y."/>
            <person name="Dougan E. K."/>
            <person name="Chan C."/>
            <person name="Rhodes N."/>
            <person name="Thang M."/>
        </authorList>
    </citation>
    <scope>NUCLEOTIDE SEQUENCE</scope>
</reference>
<evidence type="ECO:0000313" key="3">
    <source>
        <dbReference type="EMBL" id="CAI4006158.1"/>
    </source>
</evidence>
<proteinExistence type="predicted"/>
<protein>
    <submittedName>
        <fullName evidence="3">Uncharacterized protein</fullName>
    </submittedName>
</protein>
<reference evidence="4 5" key="2">
    <citation type="submission" date="2024-05" db="EMBL/GenBank/DDBJ databases">
        <authorList>
            <person name="Chen Y."/>
            <person name="Shah S."/>
            <person name="Dougan E. K."/>
            <person name="Thang M."/>
            <person name="Chan C."/>
        </authorList>
    </citation>
    <scope>NUCLEOTIDE SEQUENCE [LARGE SCALE GENOMIC DNA]</scope>
</reference>
<dbReference type="EMBL" id="CAMXCT020003779">
    <property type="protein sequence ID" value="CAL1159533.1"/>
    <property type="molecule type" value="Genomic_DNA"/>
</dbReference>
<name>A0A9P1DAE6_9DINO</name>
<sequence>MGSRRDVQKTYAFLPPLPEAANRPGFREKYPSLGQIWFADAEEIEKRKLPPARQRLLERAAQQASEVIQDQGPTPSSPSSPAETSLGAADQGLLQLLDDWLQNGREDLCQEFEQHLRESYTWPASERRKMVEVHRQKWKALEDALCQLMEAVRKPSVGDTTARERKVDAAMKRLRPARHAELKVQVKTLREVKKHFWFDTFEIKKPKIGIPSDAEVDAWQDVPGPSQPAIALPDPEERRVEMETQTPVDIEADAVPLSLSQRPLPQGLPSSPTSPISPGACVLSEPDLAEREGTPAGTPGLDAGPGFSDVFAGMDAQERAAVAALVQEQDQLAEQKAESERALKRQDLKMKEQDKAFQEALQAERQHFVEERDRLRNKLRGEELVIETRKLKDELIRLRRVRPMRRDAQQVLWWTEEDMNHVIAGKQLLMRRAAGADSKAEGMCAFAIGTARDWLFRCREMMESQSFAPTGTSMANATALTEQGETKLKAHFAKAVETVGRFKSHAKTLVDTMLPEDRSHQAERLQPRPEKVEKGLEIEREMAKGAREAVTTRLRDAEAKLDRLAEDDLAADFLTRWTEQISAVSLKGMQTQRRTKELSGRIETALRKEAAKYRTVAQAAYADIAADRAAEAAIKRADEAQQRQEAREAARQKDLDQAARREKDKKTKEGEKMVPVKLRMSGLKSTAIDDKAKFGQFAEQKLAKALDLKESQVRVTGIR</sequence>
<evidence type="ECO:0000256" key="1">
    <source>
        <dbReference type="SAM" id="Coils"/>
    </source>
</evidence>
<feature type="region of interest" description="Disordered" evidence="2">
    <location>
        <begin position="58"/>
        <end position="85"/>
    </location>
</feature>
<accession>A0A9P1DAE6</accession>
<feature type="region of interest" description="Disordered" evidence="2">
    <location>
        <begin position="636"/>
        <end position="677"/>
    </location>
</feature>
<evidence type="ECO:0000313" key="4">
    <source>
        <dbReference type="EMBL" id="CAL4793470.1"/>
    </source>
</evidence>
<gene>
    <name evidence="3" type="ORF">C1SCF055_LOCUS31822</name>
</gene>
<feature type="compositionally biased region" description="Basic and acidic residues" evidence="2">
    <location>
        <begin position="636"/>
        <end position="674"/>
    </location>
</feature>
<feature type="compositionally biased region" description="Polar residues" evidence="2">
    <location>
        <begin position="62"/>
        <end position="72"/>
    </location>
</feature>
<dbReference type="EMBL" id="CAMXCT030003779">
    <property type="protein sequence ID" value="CAL4793470.1"/>
    <property type="molecule type" value="Genomic_DNA"/>
</dbReference>